<dbReference type="SUPFAM" id="SSF53448">
    <property type="entry name" value="Nucleotide-diphospho-sugar transferases"/>
    <property type="match status" value="1"/>
</dbReference>
<dbReference type="Gene3D" id="1.25.40.10">
    <property type="entry name" value="Tetratricopeptide repeat domain"/>
    <property type="match status" value="2"/>
</dbReference>
<keyword evidence="3" id="KW-1185">Reference proteome</keyword>
<dbReference type="EMBL" id="QDDR01000008">
    <property type="protein sequence ID" value="PVE46652.1"/>
    <property type="molecule type" value="Genomic_DNA"/>
</dbReference>
<dbReference type="Proteomes" id="UP000244810">
    <property type="component" value="Unassembled WGS sequence"/>
</dbReference>
<evidence type="ECO:0000256" key="1">
    <source>
        <dbReference type="SAM" id="MobiDB-lite"/>
    </source>
</evidence>
<dbReference type="InterPro" id="IPR011990">
    <property type="entry name" value="TPR-like_helical_dom_sf"/>
</dbReference>
<organism evidence="2 3">
    <name type="scientific">Pararhodobacter aggregans</name>
    <dbReference type="NCBI Taxonomy" id="404875"/>
    <lineage>
        <taxon>Bacteria</taxon>
        <taxon>Pseudomonadati</taxon>
        <taxon>Pseudomonadota</taxon>
        <taxon>Alphaproteobacteria</taxon>
        <taxon>Rhodobacterales</taxon>
        <taxon>Paracoccaceae</taxon>
        <taxon>Pararhodobacter</taxon>
    </lineage>
</organism>
<protein>
    <submittedName>
        <fullName evidence="2">Uncharacterized protein</fullName>
    </submittedName>
</protein>
<proteinExistence type="predicted"/>
<name>A0A2T7UPP1_9RHOB</name>
<comment type="caution">
    <text evidence="2">The sequence shown here is derived from an EMBL/GenBank/DDBJ whole genome shotgun (WGS) entry which is preliminary data.</text>
</comment>
<sequence length="683" mass="73872">MEDLARQLWTGPLPDPSAPGRDLAGVADYQTALTRARALVGWGLPVDLAALRARWPWSIDLARLAVEAEGDLAPLRAAVTTAGRRHGVLARALWARGQTDEALTCLDALDPASETFAEDHATRAELRILGDLPADPVPGPRGVHLSLLALWRAEGAGALARRLTNEAADLPAHPPLWSWLIDTFLAERDIAHARDALDGFAARLPAHPDLAAARIRLALEAEDRTRALALLDAQGAADAPWRWNARRHVQHLRWLTDDISAADQPDFTPLRQQAEAALRLYPRNAILQGLWLMARELTEEGDALARDLTDWPDARAAAALLLRLGLPDAALTALDRAAPAPPDEAFRTRLRRAEALLRKGALVEARAALGPCPKAAPLAADHAYWSAEIAAAARDLPAARAALAPALAQSPGRMGLWLSAARVAFLSGDDAGAAEALTRFRALKTEQLGAPPPDDLRDLIARDAATGQPGPGLAARAFARALPVFRPLDGPPIPPRIAHYWEGPRSAPLERGLRAWAGLYPQRLYDAVSARAWLAANTDLARLFDRLTQPATRADLFRVALMAREGGLFADLDEYPRAPLDDWLEGAAAVLVVEEGHATIANNFLAARPGLPLFTRLQDRIAATLGATDQPYPWWHSGPAPLTVEANEARDTPGLRFLPQPAYEARIATNLPFPHKRGPGHWR</sequence>
<gene>
    <name evidence="2" type="ORF">DDE23_16030</name>
</gene>
<dbReference type="PANTHER" id="PTHR32385">
    <property type="entry name" value="MANNOSYL PHOSPHORYLINOSITOL CERAMIDE SYNTHASE"/>
    <property type="match status" value="1"/>
</dbReference>
<dbReference type="PANTHER" id="PTHR32385:SF15">
    <property type="entry name" value="INOSITOL PHOSPHOCERAMIDE MANNOSYLTRANSFERASE 1"/>
    <property type="match status" value="1"/>
</dbReference>
<evidence type="ECO:0000313" key="3">
    <source>
        <dbReference type="Proteomes" id="UP000244810"/>
    </source>
</evidence>
<dbReference type="GO" id="GO:0016020">
    <property type="term" value="C:membrane"/>
    <property type="evidence" value="ECO:0007669"/>
    <property type="project" value="GOC"/>
</dbReference>
<dbReference type="InterPro" id="IPR029044">
    <property type="entry name" value="Nucleotide-diphossugar_trans"/>
</dbReference>
<dbReference type="OrthoDB" id="146908at2"/>
<accession>A0A2T7UPP1</accession>
<dbReference type="RefSeq" id="WP_107752893.1">
    <property type="nucleotide sequence ID" value="NZ_QBKF01000008.1"/>
</dbReference>
<reference evidence="2 3" key="1">
    <citation type="journal article" date="2011" name="Syst. Appl. Microbiol.">
        <title>Defluviimonas denitrificans gen. nov., sp. nov., and Pararhodobacter aggregans gen. nov., sp. nov., non-phototrophic Rhodobacteraceae from the biofilter of a marine aquaculture.</title>
        <authorList>
            <person name="Foesel B.U."/>
            <person name="Drake H.L."/>
            <person name="Schramm A."/>
        </authorList>
    </citation>
    <scope>NUCLEOTIDE SEQUENCE [LARGE SCALE GENOMIC DNA]</scope>
    <source>
        <strain evidence="2 3">D1-19</strain>
    </source>
</reference>
<evidence type="ECO:0000313" key="2">
    <source>
        <dbReference type="EMBL" id="PVE46652.1"/>
    </source>
</evidence>
<dbReference type="GO" id="GO:0051999">
    <property type="term" value="P:mannosyl-inositol phosphorylceramide biosynthetic process"/>
    <property type="evidence" value="ECO:0007669"/>
    <property type="project" value="TreeGrafter"/>
</dbReference>
<dbReference type="Gene3D" id="3.90.550.20">
    <property type="match status" value="1"/>
</dbReference>
<dbReference type="SUPFAM" id="SSF48452">
    <property type="entry name" value="TPR-like"/>
    <property type="match status" value="1"/>
</dbReference>
<feature type="region of interest" description="Disordered" evidence="1">
    <location>
        <begin position="1"/>
        <end position="21"/>
    </location>
</feature>
<dbReference type="AlphaFoldDB" id="A0A2T7UPP1"/>
<dbReference type="InterPro" id="IPR051706">
    <property type="entry name" value="Glycosyltransferase_domain"/>
</dbReference>
<dbReference type="GO" id="GO:0000030">
    <property type="term" value="F:mannosyltransferase activity"/>
    <property type="evidence" value="ECO:0007669"/>
    <property type="project" value="TreeGrafter"/>
</dbReference>